<dbReference type="InterPro" id="IPR005135">
    <property type="entry name" value="Endo/exonuclease/phosphatase"/>
</dbReference>
<reference evidence="4 5" key="1">
    <citation type="submission" date="2019-04" db="EMBL/GenBank/DDBJ databases">
        <authorList>
            <person name="Li Y."/>
            <person name="Wang J."/>
        </authorList>
    </citation>
    <scope>NUCLEOTIDE SEQUENCE [LARGE SCALE GENOMIC DNA]</scope>
    <source>
        <strain evidence="4 5">DSM 14668</strain>
    </source>
</reference>
<dbReference type="EMBL" id="SSMQ01000046">
    <property type="protein sequence ID" value="TKD00539.1"/>
    <property type="molecule type" value="Genomic_DNA"/>
</dbReference>
<dbReference type="InterPro" id="IPR036691">
    <property type="entry name" value="Endo/exonu/phosph_ase_sf"/>
</dbReference>
<dbReference type="Gene3D" id="3.60.10.10">
    <property type="entry name" value="Endonuclease/exonuclease/phosphatase"/>
    <property type="match status" value="1"/>
</dbReference>
<evidence type="ECO:0000313" key="3">
    <source>
        <dbReference type="EMBL" id="TKD00539.1"/>
    </source>
</evidence>
<sequence length="413" mass="43958">MPGRLILAWITKRCKGRGSARPVVMRRSGVLMHGYEPDHAPHREAENDAGLAAPEWRRDTERMLHASSRSQGSRFGGWTCLARAGRLTVGSALATALLVLSSGGCGQEGRVREGAGGDAGGSGGTGGSGGNGGAGGGAPKDPLPLRVANWNVRNYLNDKNDSAAADEVVRSTAQYVNHRKAIGVVLSAIDADVVVLQEVENEASLADLVQSELGGKYTSIGIVDGNDPRGVDIGILSKLPLDKVVSHKDEQFPLNGTVGPTYRFSRDCPEYHLTYNGRKLVLLGVHFKAKEDDNPNKRLAEAQRTRAIANALVKEDPSRGVLVLGDFNDVPGSPPYLAMIGEGDGTYTNAPDFVPANVRWTYDYQGALELVDHQMSHPLLAGMLDQASVTIRHGDDVDDATDHAPIVATYGVK</sequence>
<evidence type="ECO:0000313" key="5">
    <source>
        <dbReference type="Proteomes" id="UP000309215"/>
    </source>
</evidence>
<evidence type="ECO:0000256" key="1">
    <source>
        <dbReference type="SAM" id="MobiDB-lite"/>
    </source>
</evidence>
<dbReference type="SUPFAM" id="SSF56219">
    <property type="entry name" value="DNase I-like"/>
    <property type="match status" value="1"/>
</dbReference>
<proteinExistence type="predicted"/>
<dbReference type="Pfam" id="PF03372">
    <property type="entry name" value="Exo_endo_phos"/>
    <property type="match status" value="1"/>
</dbReference>
<evidence type="ECO:0000313" key="4">
    <source>
        <dbReference type="EMBL" id="TKD01066.1"/>
    </source>
</evidence>
<dbReference type="EMBL" id="SSMQ01000042">
    <property type="protein sequence ID" value="TKD01066.1"/>
    <property type="molecule type" value="Genomic_DNA"/>
</dbReference>
<gene>
    <name evidence="4" type="ORF">E8A74_32410</name>
    <name evidence="3" type="ORF">E8A74_34110</name>
</gene>
<feature type="region of interest" description="Disordered" evidence="1">
    <location>
        <begin position="110"/>
        <end position="142"/>
    </location>
</feature>
<dbReference type="GO" id="GO:0003824">
    <property type="term" value="F:catalytic activity"/>
    <property type="evidence" value="ECO:0007669"/>
    <property type="project" value="InterPro"/>
</dbReference>
<dbReference type="Proteomes" id="UP000309215">
    <property type="component" value="Unassembled WGS sequence"/>
</dbReference>
<dbReference type="AlphaFoldDB" id="A0A4U1J1Y1"/>
<accession>A0A4U1J1Y1</accession>
<name>A0A4U1J1Y1_9BACT</name>
<feature type="domain" description="Endonuclease/exonuclease/phosphatase" evidence="2">
    <location>
        <begin position="149"/>
        <end position="364"/>
    </location>
</feature>
<dbReference type="OrthoDB" id="1398885at2"/>
<protein>
    <recommendedName>
        <fullName evidence="2">Endonuclease/exonuclease/phosphatase domain-containing protein</fullName>
    </recommendedName>
</protein>
<evidence type="ECO:0000259" key="2">
    <source>
        <dbReference type="Pfam" id="PF03372"/>
    </source>
</evidence>
<comment type="caution">
    <text evidence="4">The sequence shown here is derived from an EMBL/GenBank/DDBJ whole genome shotgun (WGS) entry which is preliminary data.</text>
</comment>
<dbReference type="PANTHER" id="PTHR42834">
    <property type="entry name" value="ENDONUCLEASE/EXONUCLEASE/PHOSPHATASE FAMILY PROTEIN (AFU_ORTHOLOGUE AFUA_3G09210)"/>
    <property type="match status" value="1"/>
</dbReference>
<dbReference type="PANTHER" id="PTHR42834:SF1">
    <property type="entry name" value="ENDONUCLEASE_EXONUCLEASE_PHOSPHATASE FAMILY PROTEIN (AFU_ORTHOLOGUE AFUA_3G09210)"/>
    <property type="match status" value="1"/>
</dbReference>
<feature type="compositionally biased region" description="Gly residues" evidence="1">
    <location>
        <begin position="116"/>
        <end position="138"/>
    </location>
</feature>
<organism evidence="4 5">
    <name type="scientific">Polyangium fumosum</name>
    <dbReference type="NCBI Taxonomy" id="889272"/>
    <lineage>
        <taxon>Bacteria</taxon>
        <taxon>Pseudomonadati</taxon>
        <taxon>Myxococcota</taxon>
        <taxon>Polyangia</taxon>
        <taxon>Polyangiales</taxon>
        <taxon>Polyangiaceae</taxon>
        <taxon>Polyangium</taxon>
    </lineage>
</organism>
<keyword evidence="5" id="KW-1185">Reference proteome</keyword>